<sequence length="405" mass="46164">MPLNDRQIKNAKPADKPYKLADGGGLYLAVTPSGGKLWRLKYRIDGKEKLLSIGKYPAVSLVEAREAADNARKSIAAGIDPAAAKQQAKKEKQAALLNTFEHLARQWHKDNLHRWKPNHAERLLHHFERDVFPTIGQTPIDGLAVSDIKAVLERIAERGAVSYAEKIRQWIGAVYDYAAMLEITDRNPARALAKFLPKPKAEHMPALPKEDLAEFYRRLLLADVTQQNRIALLLIMLVFVRNNELRGGQWAEIDFKQRLWTIPAARMKRPRIHLIPLSDWAAELLQELHTITGDTPYLFPSRTKQNGYISENTLGKIMNGMGYKGRAVPHGFRRLASTILNEQGFRADPIERQLAHVEENKIRSAYNAAEYLEERAAFMQWYSDYLRERYRQALAMLEAGETKAV</sequence>
<dbReference type="SUPFAM" id="SSF56349">
    <property type="entry name" value="DNA breaking-rejoining enzymes"/>
    <property type="match status" value="1"/>
</dbReference>
<evidence type="ECO:0000256" key="5">
    <source>
        <dbReference type="PROSITE-ProRule" id="PRU01248"/>
    </source>
</evidence>
<evidence type="ECO:0000313" key="9">
    <source>
        <dbReference type="EMBL" id="MCF7529520.1"/>
    </source>
</evidence>
<evidence type="ECO:0000313" key="8">
    <source>
        <dbReference type="EMBL" id="MCF7528662.1"/>
    </source>
</evidence>
<dbReference type="Gene3D" id="1.10.150.130">
    <property type="match status" value="1"/>
</dbReference>
<protein>
    <submittedName>
        <fullName evidence="8">Integrase arm-type DNA-binding domain-containing protein</fullName>
    </submittedName>
</protein>
<dbReference type="GO" id="GO:0006310">
    <property type="term" value="P:DNA recombination"/>
    <property type="evidence" value="ECO:0007669"/>
    <property type="project" value="UniProtKB-KW"/>
</dbReference>
<dbReference type="AlphaFoldDB" id="A0AAW5AKN8"/>
<dbReference type="InterPro" id="IPR013762">
    <property type="entry name" value="Integrase-like_cat_sf"/>
</dbReference>
<dbReference type="Pfam" id="PF13356">
    <property type="entry name" value="Arm-DNA-bind_3"/>
    <property type="match status" value="1"/>
</dbReference>
<keyword evidence="4" id="KW-0233">DNA recombination</keyword>
<accession>A0AAW5AKN8</accession>
<comment type="similarity">
    <text evidence="1">Belongs to the 'phage' integrase family.</text>
</comment>
<dbReference type="CDD" id="cd00801">
    <property type="entry name" value="INT_P4_C"/>
    <property type="match status" value="1"/>
</dbReference>
<dbReference type="InterPro" id="IPR011010">
    <property type="entry name" value="DNA_brk_join_enz"/>
</dbReference>
<dbReference type="GO" id="GO:0015074">
    <property type="term" value="P:DNA integration"/>
    <property type="evidence" value="ECO:0007669"/>
    <property type="project" value="UniProtKB-KW"/>
</dbReference>
<dbReference type="Pfam" id="PF00589">
    <property type="entry name" value="Phage_integrase"/>
    <property type="match status" value="1"/>
</dbReference>
<feature type="domain" description="Core-binding (CB)" evidence="7">
    <location>
        <begin position="98"/>
        <end position="179"/>
    </location>
</feature>
<dbReference type="InterPro" id="IPR002104">
    <property type="entry name" value="Integrase_catalytic"/>
</dbReference>
<dbReference type="RefSeq" id="WP_237092058.1">
    <property type="nucleotide sequence ID" value="NZ_JAKKDL010000001.1"/>
</dbReference>
<evidence type="ECO:0000259" key="7">
    <source>
        <dbReference type="PROSITE" id="PS51900"/>
    </source>
</evidence>
<dbReference type="EMBL" id="JAKKDL010000001">
    <property type="protein sequence ID" value="MCF7528662.1"/>
    <property type="molecule type" value="Genomic_DNA"/>
</dbReference>
<dbReference type="InterPro" id="IPR053876">
    <property type="entry name" value="Phage_int_M"/>
</dbReference>
<evidence type="ECO:0000256" key="4">
    <source>
        <dbReference type="ARBA" id="ARBA00023172"/>
    </source>
</evidence>
<reference evidence="8" key="1">
    <citation type="submission" date="2022-01" db="EMBL/GenBank/DDBJ databases">
        <title>Neisseria sp. ZJ104.</title>
        <authorList>
            <person name="Yang C."/>
        </authorList>
    </citation>
    <scope>NUCLEOTIDE SEQUENCE</scope>
    <source>
        <strain evidence="8">ZJ104</strain>
    </source>
</reference>
<dbReference type="Proteomes" id="UP001201397">
    <property type="component" value="Unassembled WGS sequence"/>
</dbReference>
<comment type="caution">
    <text evidence="8">The sequence shown here is derived from an EMBL/GenBank/DDBJ whole genome shotgun (WGS) entry which is preliminary data.</text>
</comment>
<evidence type="ECO:0000256" key="1">
    <source>
        <dbReference type="ARBA" id="ARBA00008857"/>
    </source>
</evidence>
<keyword evidence="3 5" id="KW-0238">DNA-binding</keyword>
<dbReference type="PANTHER" id="PTHR30629:SF2">
    <property type="entry name" value="PROPHAGE INTEGRASE INTS-RELATED"/>
    <property type="match status" value="1"/>
</dbReference>
<keyword evidence="2" id="KW-0229">DNA integration</keyword>
<dbReference type="Pfam" id="PF22022">
    <property type="entry name" value="Phage_int_M"/>
    <property type="match status" value="1"/>
</dbReference>
<dbReference type="PROSITE" id="PS51900">
    <property type="entry name" value="CB"/>
    <property type="match status" value="1"/>
</dbReference>
<name>A0AAW5AKN8_9NEIS</name>
<dbReference type="EMBL" id="JAKKDL010000004">
    <property type="protein sequence ID" value="MCF7529520.1"/>
    <property type="molecule type" value="Genomic_DNA"/>
</dbReference>
<feature type="domain" description="Tyr recombinase" evidence="6">
    <location>
        <begin position="202"/>
        <end position="379"/>
    </location>
</feature>
<dbReference type="GO" id="GO:0003677">
    <property type="term" value="F:DNA binding"/>
    <property type="evidence" value="ECO:0007669"/>
    <property type="project" value="UniProtKB-UniRule"/>
</dbReference>
<dbReference type="InterPro" id="IPR050808">
    <property type="entry name" value="Phage_Integrase"/>
</dbReference>
<evidence type="ECO:0000259" key="6">
    <source>
        <dbReference type="PROSITE" id="PS51898"/>
    </source>
</evidence>
<dbReference type="InterPro" id="IPR025166">
    <property type="entry name" value="Integrase_DNA_bind_dom"/>
</dbReference>
<dbReference type="Gene3D" id="1.10.443.10">
    <property type="entry name" value="Intergrase catalytic core"/>
    <property type="match status" value="1"/>
</dbReference>
<dbReference type="Gene3D" id="3.30.160.390">
    <property type="entry name" value="Integrase, DNA-binding domain"/>
    <property type="match status" value="1"/>
</dbReference>
<gene>
    <name evidence="8" type="ORF">L4H06_00190</name>
    <name evidence="9" type="ORF">L4H06_04700</name>
</gene>
<dbReference type="InterPro" id="IPR038488">
    <property type="entry name" value="Integrase_DNA-bd_sf"/>
</dbReference>
<evidence type="ECO:0000256" key="2">
    <source>
        <dbReference type="ARBA" id="ARBA00022908"/>
    </source>
</evidence>
<proteinExistence type="inferred from homology"/>
<dbReference type="InterPro" id="IPR010998">
    <property type="entry name" value="Integrase_recombinase_N"/>
</dbReference>
<dbReference type="PANTHER" id="PTHR30629">
    <property type="entry name" value="PROPHAGE INTEGRASE"/>
    <property type="match status" value="1"/>
</dbReference>
<organism evidence="8 10">
    <name type="scientific">Neisseria lisongii</name>
    <dbReference type="NCBI Taxonomy" id="2912188"/>
    <lineage>
        <taxon>Bacteria</taxon>
        <taxon>Pseudomonadati</taxon>
        <taxon>Pseudomonadota</taxon>
        <taxon>Betaproteobacteria</taxon>
        <taxon>Neisseriales</taxon>
        <taxon>Neisseriaceae</taxon>
        <taxon>Neisseria</taxon>
    </lineage>
</organism>
<evidence type="ECO:0000256" key="3">
    <source>
        <dbReference type="ARBA" id="ARBA00023125"/>
    </source>
</evidence>
<dbReference type="PROSITE" id="PS51898">
    <property type="entry name" value="TYR_RECOMBINASE"/>
    <property type="match status" value="1"/>
</dbReference>
<dbReference type="InterPro" id="IPR044068">
    <property type="entry name" value="CB"/>
</dbReference>
<evidence type="ECO:0000313" key="10">
    <source>
        <dbReference type="Proteomes" id="UP001201397"/>
    </source>
</evidence>